<sequence>MILELNEKLYVHQIVILNIRTTGYLMGVDYQGGSFTLAATTQTQVLKSDPYFSALSNFNAELSHTMSSH</sequence>
<organism evidence="1 2">
    <name type="scientific">Brachionus plicatilis</name>
    <name type="common">Marine rotifer</name>
    <name type="synonym">Brachionus muelleri</name>
    <dbReference type="NCBI Taxonomy" id="10195"/>
    <lineage>
        <taxon>Eukaryota</taxon>
        <taxon>Metazoa</taxon>
        <taxon>Spiralia</taxon>
        <taxon>Gnathifera</taxon>
        <taxon>Rotifera</taxon>
        <taxon>Eurotatoria</taxon>
        <taxon>Monogononta</taxon>
        <taxon>Pseudotrocha</taxon>
        <taxon>Ploima</taxon>
        <taxon>Brachionidae</taxon>
        <taxon>Brachionus</taxon>
    </lineage>
</organism>
<keyword evidence="2" id="KW-1185">Reference proteome</keyword>
<comment type="caution">
    <text evidence="1">The sequence shown here is derived from an EMBL/GenBank/DDBJ whole genome shotgun (WGS) entry which is preliminary data.</text>
</comment>
<reference evidence="1 2" key="1">
    <citation type="journal article" date="2018" name="Sci. Rep.">
        <title>Genomic signatures of local adaptation to the degree of environmental predictability in rotifers.</title>
        <authorList>
            <person name="Franch-Gras L."/>
            <person name="Hahn C."/>
            <person name="Garcia-Roger E.M."/>
            <person name="Carmona M.J."/>
            <person name="Serra M."/>
            <person name="Gomez A."/>
        </authorList>
    </citation>
    <scope>NUCLEOTIDE SEQUENCE [LARGE SCALE GENOMIC DNA]</scope>
    <source>
        <strain evidence="1">HYR1</strain>
    </source>
</reference>
<accession>A0A3M7RN86</accession>
<proteinExistence type="predicted"/>
<protein>
    <submittedName>
        <fullName evidence="1">Uncharacterized protein</fullName>
    </submittedName>
</protein>
<gene>
    <name evidence="1" type="ORF">BpHYR1_000462</name>
</gene>
<dbReference type="EMBL" id="REGN01003053">
    <property type="protein sequence ID" value="RNA24768.1"/>
    <property type="molecule type" value="Genomic_DNA"/>
</dbReference>
<evidence type="ECO:0000313" key="2">
    <source>
        <dbReference type="Proteomes" id="UP000276133"/>
    </source>
</evidence>
<dbReference type="Proteomes" id="UP000276133">
    <property type="component" value="Unassembled WGS sequence"/>
</dbReference>
<dbReference type="AlphaFoldDB" id="A0A3M7RN86"/>
<evidence type="ECO:0000313" key="1">
    <source>
        <dbReference type="EMBL" id="RNA24768.1"/>
    </source>
</evidence>
<name>A0A3M7RN86_BRAPC</name>